<dbReference type="EMBL" id="JAGDFL010000350">
    <property type="protein sequence ID" value="KAG7391838.1"/>
    <property type="molecule type" value="Genomic_DNA"/>
</dbReference>
<dbReference type="AlphaFoldDB" id="A0A8T1WH18"/>
<accession>A0A8T1WH18</accession>
<evidence type="ECO:0000313" key="2">
    <source>
        <dbReference type="Proteomes" id="UP000693981"/>
    </source>
</evidence>
<sequence>MAFVSDMALPIVCVQDDAELWFKWSENRLLFGGQVDGHYWEFALGRRLQCKPTDRDRSLLLFVRELYDMKIGEIASKWDDHTPMEFRHAKIKVGDVFDFYTSRDGVLQVPTWMSFKFAVDEFVEATE</sequence>
<evidence type="ECO:0000313" key="1">
    <source>
        <dbReference type="EMBL" id="KAG7391838.1"/>
    </source>
</evidence>
<protein>
    <submittedName>
        <fullName evidence="1">Uncharacterized protein</fullName>
    </submittedName>
</protein>
<reference evidence="1" key="1">
    <citation type="submission" date="2021-02" db="EMBL/GenBank/DDBJ databases">
        <authorList>
            <person name="Palmer J.M."/>
        </authorList>
    </citation>
    <scope>NUCLEOTIDE SEQUENCE</scope>
    <source>
        <strain evidence="1">SCRP23</strain>
    </source>
</reference>
<organism evidence="1 2">
    <name type="scientific">Phytophthora boehmeriae</name>
    <dbReference type="NCBI Taxonomy" id="109152"/>
    <lineage>
        <taxon>Eukaryota</taxon>
        <taxon>Sar</taxon>
        <taxon>Stramenopiles</taxon>
        <taxon>Oomycota</taxon>
        <taxon>Peronosporomycetes</taxon>
        <taxon>Peronosporales</taxon>
        <taxon>Peronosporaceae</taxon>
        <taxon>Phytophthora</taxon>
    </lineage>
</organism>
<name>A0A8T1WH18_9STRA</name>
<comment type="caution">
    <text evidence="1">The sequence shown here is derived from an EMBL/GenBank/DDBJ whole genome shotgun (WGS) entry which is preliminary data.</text>
</comment>
<keyword evidence="2" id="KW-1185">Reference proteome</keyword>
<gene>
    <name evidence="1" type="ORF">PHYBOEH_006591</name>
</gene>
<proteinExistence type="predicted"/>
<dbReference type="OrthoDB" id="116269at2759"/>
<dbReference type="Proteomes" id="UP000693981">
    <property type="component" value="Unassembled WGS sequence"/>
</dbReference>